<evidence type="ECO:0000313" key="5">
    <source>
        <dbReference type="Proteomes" id="UP001420932"/>
    </source>
</evidence>
<dbReference type="GO" id="GO:0006629">
    <property type="term" value="P:lipid metabolic process"/>
    <property type="evidence" value="ECO:0007669"/>
    <property type="project" value="InterPro"/>
</dbReference>
<dbReference type="AlphaFoldDB" id="A0AAP0KJG5"/>
<dbReference type="InterPro" id="IPR011001">
    <property type="entry name" value="Saposin-like"/>
</dbReference>
<accession>A0AAP0KJG5</accession>
<organism evidence="4 5">
    <name type="scientific">Stephania yunnanensis</name>
    <dbReference type="NCBI Taxonomy" id="152371"/>
    <lineage>
        <taxon>Eukaryota</taxon>
        <taxon>Viridiplantae</taxon>
        <taxon>Streptophyta</taxon>
        <taxon>Embryophyta</taxon>
        <taxon>Tracheophyta</taxon>
        <taxon>Spermatophyta</taxon>
        <taxon>Magnoliopsida</taxon>
        <taxon>Ranunculales</taxon>
        <taxon>Menispermaceae</taxon>
        <taxon>Menispermoideae</taxon>
        <taxon>Cissampelideae</taxon>
        <taxon>Stephania</taxon>
    </lineage>
</organism>
<dbReference type="InterPro" id="IPR051428">
    <property type="entry name" value="Sphingo_Act-Surfact_Prot"/>
</dbReference>
<dbReference type="SMART" id="SM00741">
    <property type="entry name" value="SapB"/>
    <property type="match status" value="2"/>
</dbReference>
<sequence length="278" mass="30649">MLNKMNVGIVALSLVVLALALNVDARNAFVFKRGDGQLMKDSAISRHGSALAESLTSSSAELSLESICQMCLEVSRGVEKLLSDPSLPEKVHLFASDACHLLPQDLEVKCVEMLDSYANQAILFLQTYFSEKVLCNSTGICPADTVSIPDSVRNDQLVLRTWISDVMIERGGVSLIKLPQQESSSEISDSKICDTCHAIMDELRNGLEDPKFKIKVIKALLHACKNTGNHLNQCERMVMEYGPMIMSKFKRYLVNNDPCYSVHVCEAPTSFASVTKVD</sequence>
<reference evidence="4 5" key="1">
    <citation type="submission" date="2024-01" db="EMBL/GenBank/DDBJ databases">
        <title>Genome assemblies of Stephania.</title>
        <authorList>
            <person name="Yang L."/>
        </authorList>
    </citation>
    <scope>NUCLEOTIDE SEQUENCE [LARGE SCALE GENOMIC DNA]</scope>
    <source>
        <strain evidence="4">YNDBR</strain>
        <tissue evidence="4">Leaf</tissue>
    </source>
</reference>
<dbReference type="SUPFAM" id="SSF47862">
    <property type="entry name" value="Saposin"/>
    <property type="match status" value="2"/>
</dbReference>
<keyword evidence="5" id="KW-1185">Reference proteome</keyword>
<feature type="signal peptide" evidence="2">
    <location>
        <begin position="1"/>
        <end position="20"/>
    </location>
</feature>
<proteinExistence type="predicted"/>
<dbReference type="PANTHER" id="PTHR11480">
    <property type="entry name" value="SAPOSIN-RELATED"/>
    <property type="match status" value="1"/>
</dbReference>
<dbReference type="PROSITE" id="PS50015">
    <property type="entry name" value="SAP_B"/>
    <property type="match status" value="2"/>
</dbReference>
<keyword evidence="1" id="KW-1015">Disulfide bond</keyword>
<keyword evidence="2" id="KW-0732">Signal</keyword>
<dbReference type="Proteomes" id="UP001420932">
    <property type="component" value="Unassembled WGS sequence"/>
</dbReference>
<evidence type="ECO:0000313" key="4">
    <source>
        <dbReference type="EMBL" id="KAK9152477.1"/>
    </source>
</evidence>
<dbReference type="InterPro" id="IPR007856">
    <property type="entry name" value="SapB_1"/>
</dbReference>
<dbReference type="InterPro" id="IPR008139">
    <property type="entry name" value="SaposinB_dom"/>
</dbReference>
<evidence type="ECO:0000256" key="1">
    <source>
        <dbReference type="ARBA" id="ARBA00023157"/>
    </source>
</evidence>
<dbReference type="EMBL" id="JBBNAF010000004">
    <property type="protein sequence ID" value="KAK9152477.1"/>
    <property type="molecule type" value="Genomic_DNA"/>
</dbReference>
<gene>
    <name evidence="4" type="ORF">Syun_010786</name>
</gene>
<feature type="domain" description="Saposin B-type" evidence="3">
    <location>
        <begin position="64"/>
        <end position="145"/>
    </location>
</feature>
<protein>
    <recommendedName>
        <fullName evidence="3">Saposin B-type domain-containing protein</fullName>
    </recommendedName>
</protein>
<evidence type="ECO:0000259" key="3">
    <source>
        <dbReference type="PROSITE" id="PS50015"/>
    </source>
</evidence>
<comment type="caution">
    <text evidence="4">The sequence shown here is derived from an EMBL/GenBank/DDBJ whole genome shotgun (WGS) entry which is preliminary data.</text>
</comment>
<dbReference type="Gene3D" id="1.10.225.10">
    <property type="entry name" value="Saposin-like"/>
    <property type="match status" value="2"/>
</dbReference>
<feature type="domain" description="Saposin B-type" evidence="3">
    <location>
        <begin position="189"/>
        <end position="269"/>
    </location>
</feature>
<evidence type="ECO:0000256" key="2">
    <source>
        <dbReference type="SAM" id="SignalP"/>
    </source>
</evidence>
<name>A0AAP0KJG5_9MAGN</name>
<dbReference type="PANTHER" id="PTHR11480:SF87">
    <property type="entry name" value="PROSAPOSIN-LIKE"/>
    <property type="match status" value="1"/>
</dbReference>
<dbReference type="Pfam" id="PF05184">
    <property type="entry name" value="SapB_1"/>
    <property type="match status" value="1"/>
</dbReference>
<feature type="chain" id="PRO_5042874180" description="Saposin B-type domain-containing protein" evidence="2">
    <location>
        <begin position="21"/>
        <end position="278"/>
    </location>
</feature>